<evidence type="ECO:0000259" key="1">
    <source>
        <dbReference type="Pfam" id="PF20241"/>
    </source>
</evidence>
<protein>
    <recommendedName>
        <fullName evidence="1">DUF6598 domain-containing protein</fullName>
    </recommendedName>
</protein>
<gene>
    <name evidence="2" type="ORF">URODEC1_LOCUS94092</name>
</gene>
<dbReference type="InterPro" id="IPR046533">
    <property type="entry name" value="DUF6598"/>
</dbReference>
<proteinExistence type="predicted"/>
<name>A0ABC9EAA6_9POAL</name>
<keyword evidence="3" id="KW-1185">Reference proteome</keyword>
<evidence type="ECO:0000313" key="2">
    <source>
        <dbReference type="EMBL" id="CAL5054915.1"/>
    </source>
</evidence>
<reference evidence="2 3" key="2">
    <citation type="submission" date="2024-10" db="EMBL/GenBank/DDBJ databases">
        <authorList>
            <person name="Ryan C."/>
        </authorList>
    </citation>
    <scope>NUCLEOTIDE SEQUENCE [LARGE SCALE GENOMIC DNA]</scope>
</reference>
<evidence type="ECO:0000313" key="3">
    <source>
        <dbReference type="Proteomes" id="UP001497457"/>
    </source>
</evidence>
<dbReference type="Proteomes" id="UP001497457">
    <property type="component" value="Chromosome 36b"/>
</dbReference>
<dbReference type="PANTHER" id="PTHR33065:SF186">
    <property type="entry name" value="OS08G0134900 PROTEIN"/>
    <property type="match status" value="1"/>
</dbReference>
<accession>A0ABC9EAA6</accession>
<sequence>MIAYKQKMELKPKKDWYADYADDRNQDLLEPNLTWEDKVVKILHMARCRELTEYNNKLGCSVPTRFCGFNIAFFDLDKESEGVPWKPVDKIPDPPYCWLADSVNVIAIKVAESDRDYPISVFGTVLARDQYDYRCVYLFKRGRDDPQVITSKDDTLTLMGPYRALAVSDSMYFEFHLKIKGEGDVDEDLSKGYLEHSAIRHWKQPMTRSLYSCLSTVELVYTPVPSAMEASFAVSILKGPSNSIGKVTAWTTGNEDNKIDLYKKKVADVGGRGPVRGLVAVPVDEELVLRVSIFKGCEHEHDKSFQLVIGPAIDDCLVGLEPYELRVKISWRGVMNRRGPNSWGRPNMWWRLGTDDLLLL</sequence>
<dbReference type="Pfam" id="PF20241">
    <property type="entry name" value="DUF6598"/>
    <property type="match status" value="1"/>
</dbReference>
<feature type="domain" description="DUF6598" evidence="1">
    <location>
        <begin position="102"/>
        <end position="327"/>
    </location>
</feature>
<dbReference type="AlphaFoldDB" id="A0ABC9EAA6"/>
<dbReference type="PANTHER" id="PTHR33065">
    <property type="entry name" value="OS07G0486400 PROTEIN"/>
    <property type="match status" value="1"/>
</dbReference>
<organism evidence="2 3">
    <name type="scientific">Urochloa decumbens</name>
    <dbReference type="NCBI Taxonomy" id="240449"/>
    <lineage>
        <taxon>Eukaryota</taxon>
        <taxon>Viridiplantae</taxon>
        <taxon>Streptophyta</taxon>
        <taxon>Embryophyta</taxon>
        <taxon>Tracheophyta</taxon>
        <taxon>Spermatophyta</taxon>
        <taxon>Magnoliopsida</taxon>
        <taxon>Liliopsida</taxon>
        <taxon>Poales</taxon>
        <taxon>Poaceae</taxon>
        <taxon>PACMAD clade</taxon>
        <taxon>Panicoideae</taxon>
        <taxon>Panicodae</taxon>
        <taxon>Paniceae</taxon>
        <taxon>Melinidinae</taxon>
        <taxon>Urochloa</taxon>
    </lineage>
</organism>
<reference evidence="3" key="1">
    <citation type="submission" date="2024-06" db="EMBL/GenBank/DDBJ databases">
        <authorList>
            <person name="Ryan C."/>
        </authorList>
    </citation>
    <scope>NUCLEOTIDE SEQUENCE [LARGE SCALE GENOMIC DNA]</scope>
</reference>
<dbReference type="EMBL" id="OZ075146">
    <property type="protein sequence ID" value="CAL5054915.1"/>
    <property type="molecule type" value="Genomic_DNA"/>
</dbReference>